<feature type="domain" description="Eukaryotic translation initiation factor 3 subunit C N-terminal" evidence="5">
    <location>
        <begin position="31"/>
        <end position="259"/>
    </location>
</feature>
<feature type="region of interest" description="Disordered" evidence="4">
    <location>
        <begin position="156"/>
        <end position="314"/>
    </location>
</feature>
<accession>A0A834EQF3</accession>
<name>A0A834EQF3_9CHIR</name>
<feature type="compositionally biased region" description="Polar residues" evidence="4">
    <location>
        <begin position="156"/>
        <end position="165"/>
    </location>
</feature>
<dbReference type="Pfam" id="PF05470">
    <property type="entry name" value="eIF-3c_N"/>
    <property type="match status" value="1"/>
</dbReference>
<evidence type="ECO:0000256" key="2">
    <source>
        <dbReference type="ARBA" id="ARBA00022540"/>
    </source>
</evidence>
<evidence type="ECO:0000259" key="5">
    <source>
        <dbReference type="Pfam" id="PF05470"/>
    </source>
</evidence>
<evidence type="ECO:0000313" key="6">
    <source>
        <dbReference type="EMBL" id="KAF6125301.1"/>
    </source>
</evidence>
<feature type="compositionally biased region" description="Acidic residues" evidence="4">
    <location>
        <begin position="215"/>
        <end position="230"/>
    </location>
</feature>
<dbReference type="InterPro" id="IPR027516">
    <property type="entry name" value="EIF3C"/>
</dbReference>
<dbReference type="Proteomes" id="UP000664940">
    <property type="component" value="Unassembled WGS sequence"/>
</dbReference>
<gene>
    <name evidence="6" type="ORF">HJG60_009810</name>
</gene>
<feature type="compositionally biased region" description="Acidic residues" evidence="4">
    <location>
        <begin position="166"/>
        <end position="188"/>
    </location>
</feature>
<comment type="caution">
    <text evidence="6">The sequence shown here is derived from an EMBL/GenBank/DDBJ whole genome shotgun (WGS) entry which is preliminary data.</text>
</comment>
<dbReference type="AlphaFoldDB" id="A0A834EQF3"/>
<dbReference type="PANTHER" id="PTHR13937:SF0">
    <property type="entry name" value="EUKARYOTIC TRANSLATION INITIATION FACTOR 3 SUBUNIT C-RELATED"/>
    <property type="match status" value="1"/>
</dbReference>
<dbReference type="GO" id="GO:0031369">
    <property type="term" value="F:translation initiation factor binding"/>
    <property type="evidence" value="ECO:0007669"/>
    <property type="project" value="InterPro"/>
</dbReference>
<proteinExistence type="predicted"/>
<dbReference type="EMBL" id="JABVXQ010000002">
    <property type="protein sequence ID" value="KAF6125301.1"/>
    <property type="molecule type" value="Genomic_DNA"/>
</dbReference>
<feature type="compositionally biased region" description="Low complexity" evidence="4">
    <location>
        <begin position="8"/>
        <end position="21"/>
    </location>
</feature>
<feature type="compositionally biased region" description="Basic and acidic residues" evidence="4">
    <location>
        <begin position="259"/>
        <end position="276"/>
    </location>
</feature>
<organism evidence="6 7">
    <name type="scientific">Phyllostomus discolor</name>
    <name type="common">pale spear-nosed bat</name>
    <dbReference type="NCBI Taxonomy" id="89673"/>
    <lineage>
        <taxon>Eukaryota</taxon>
        <taxon>Metazoa</taxon>
        <taxon>Chordata</taxon>
        <taxon>Craniata</taxon>
        <taxon>Vertebrata</taxon>
        <taxon>Euteleostomi</taxon>
        <taxon>Mammalia</taxon>
        <taxon>Eutheria</taxon>
        <taxon>Laurasiatheria</taxon>
        <taxon>Chiroptera</taxon>
        <taxon>Yangochiroptera</taxon>
        <taxon>Phyllostomidae</taxon>
        <taxon>Phyllostominae</taxon>
        <taxon>Phyllostomus</taxon>
    </lineage>
</organism>
<feature type="region of interest" description="Disordered" evidence="4">
    <location>
        <begin position="1"/>
        <end position="44"/>
    </location>
</feature>
<dbReference type="GO" id="GO:0003723">
    <property type="term" value="F:RNA binding"/>
    <property type="evidence" value="ECO:0007669"/>
    <property type="project" value="InterPro"/>
</dbReference>
<evidence type="ECO:0000256" key="3">
    <source>
        <dbReference type="ARBA" id="ARBA00022917"/>
    </source>
</evidence>
<keyword evidence="1" id="KW-0963">Cytoplasm</keyword>
<keyword evidence="3" id="KW-0648">Protein biosynthesis</keyword>
<feature type="compositionally biased region" description="Basic and acidic residues" evidence="4">
    <location>
        <begin position="197"/>
        <end position="214"/>
    </location>
</feature>
<dbReference type="PANTHER" id="PTHR13937">
    <property type="entry name" value="EUKARYOTIC TRANSLATION INITATION FACTOR 3, SUBUNIT 8 EIF3S8 -RELATED"/>
    <property type="match status" value="1"/>
</dbReference>
<evidence type="ECO:0000256" key="1">
    <source>
        <dbReference type="ARBA" id="ARBA00022490"/>
    </source>
</evidence>
<dbReference type="GO" id="GO:0005852">
    <property type="term" value="C:eukaryotic translation initiation factor 3 complex"/>
    <property type="evidence" value="ECO:0007669"/>
    <property type="project" value="InterPro"/>
</dbReference>
<protein>
    <recommendedName>
        <fullName evidence="5">Eukaryotic translation initiation factor 3 subunit C N-terminal domain-containing protein</fullName>
    </recommendedName>
</protein>
<evidence type="ECO:0000313" key="7">
    <source>
        <dbReference type="Proteomes" id="UP000664940"/>
    </source>
</evidence>
<sequence length="314" mass="35721">MSRFFTTGSDSESESSLSGEELVAKPVGGNYGKQPLLLSEDEEDTKRVVRSAKDKRFEELTNLIRTIRNAMKIRDVTKCLEEFELLGKAYGKAKSIVDKEGVPRFYIRILADLEDYLNELWEDKEGKKKMNKNNAKALSTLRQKIRKYNRDFESHITNYKQNPEQSADEDAEKNEEDSEGSSDGDEDGVSAATFLKKKSETPSGESRKFLKKMEDEDEDSEDSEEDEEWDTGSTSSGSDSEEEEGKQTVLASRFLKKAPATEEDKKAAEKKREDKAKKKHDRKSKRLDEEEEDNEGGEWERVRGGVPLVKCSPD</sequence>
<evidence type="ECO:0000256" key="4">
    <source>
        <dbReference type="SAM" id="MobiDB-lite"/>
    </source>
</evidence>
<reference evidence="6 7" key="1">
    <citation type="journal article" date="2020" name="Nature">
        <title>Six reference-quality genomes reveal evolution of bat adaptations.</title>
        <authorList>
            <person name="Jebb D."/>
            <person name="Huang Z."/>
            <person name="Pippel M."/>
            <person name="Hughes G.M."/>
            <person name="Lavrichenko K."/>
            <person name="Devanna P."/>
            <person name="Winkler S."/>
            <person name="Jermiin L.S."/>
            <person name="Skirmuntt E.C."/>
            <person name="Katzourakis A."/>
            <person name="Burkitt-Gray L."/>
            <person name="Ray D.A."/>
            <person name="Sullivan K.A.M."/>
            <person name="Roscito J.G."/>
            <person name="Kirilenko B.M."/>
            <person name="Davalos L.M."/>
            <person name="Corthals A.P."/>
            <person name="Power M.L."/>
            <person name="Jones G."/>
            <person name="Ransome R.D."/>
            <person name="Dechmann D.K.N."/>
            <person name="Locatelli A.G."/>
            <person name="Puechmaille S.J."/>
            <person name="Fedrigo O."/>
            <person name="Jarvis E.D."/>
            <person name="Hiller M."/>
            <person name="Vernes S.C."/>
            <person name="Myers E.W."/>
            <person name="Teeling E.C."/>
        </authorList>
    </citation>
    <scope>NUCLEOTIDE SEQUENCE [LARGE SCALE GENOMIC DNA]</scope>
    <source>
        <strain evidence="6">Bat1K_MPI-CBG_1</strain>
    </source>
</reference>
<dbReference type="GO" id="GO:0003743">
    <property type="term" value="F:translation initiation factor activity"/>
    <property type="evidence" value="ECO:0007669"/>
    <property type="project" value="UniProtKB-KW"/>
</dbReference>
<dbReference type="InterPro" id="IPR008905">
    <property type="entry name" value="EIF3C_N_dom"/>
</dbReference>
<keyword evidence="2" id="KW-0396">Initiation factor</keyword>